<evidence type="ECO:0000256" key="2">
    <source>
        <dbReference type="ARBA" id="ARBA00022801"/>
    </source>
</evidence>
<proteinExistence type="predicted"/>
<comment type="cofactor">
    <cofactor evidence="1">
        <name>Mg(2+)</name>
        <dbReference type="ChEBI" id="CHEBI:18420"/>
    </cofactor>
</comment>
<gene>
    <name evidence="5" type="ORF">UFOPK1684_00488</name>
</gene>
<dbReference type="PROSITE" id="PS00893">
    <property type="entry name" value="NUDIX_BOX"/>
    <property type="match status" value="1"/>
</dbReference>
<sequence>MAALPGLRKTSRILLMDPTGAVLLFKTMAPDSSGFSRWITPGGGVDPGETHSEAALRELFEETGRAFPDAGQPVWLYDFEVSWDQADHDRGHAEYFLVRTERFEPSSEFWTPEERHDVTDWGWFSATEIPTAATPFEPAFLPELVSRLSL</sequence>
<dbReference type="PANTHER" id="PTHR43046:SF12">
    <property type="entry name" value="GDP-MANNOSE MANNOSYL HYDROLASE"/>
    <property type="match status" value="1"/>
</dbReference>
<dbReference type="Gene3D" id="3.90.79.10">
    <property type="entry name" value="Nucleoside Triphosphate Pyrophosphohydrolase"/>
    <property type="match status" value="1"/>
</dbReference>
<dbReference type="InterPro" id="IPR020476">
    <property type="entry name" value="Nudix_hydrolase"/>
</dbReference>
<evidence type="ECO:0000259" key="4">
    <source>
        <dbReference type="PROSITE" id="PS51462"/>
    </source>
</evidence>
<dbReference type="PRINTS" id="PR00502">
    <property type="entry name" value="NUDIXFAMILY"/>
</dbReference>
<dbReference type="GO" id="GO:0016787">
    <property type="term" value="F:hydrolase activity"/>
    <property type="evidence" value="ECO:0007669"/>
    <property type="project" value="UniProtKB-KW"/>
</dbReference>
<feature type="domain" description="Nudix hydrolase" evidence="4">
    <location>
        <begin position="6"/>
        <end position="146"/>
    </location>
</feature>
<accession>A0A6J6DSQ9</accession>
<evidence type="ECO:0000256" key="3">
    <source>
        <dbReference type="ARBA" id="ARBA00022842"/>
    </source>
</evidence>
<keyword evidence="3" id="KW-0460">Magnesium</keyword>
<dbReference type="EMBL" id="CAEZTM010000015">
    <property type="protein sequence ID" value="CAB4567161.1"/>
    <property type="molecule type" value="Genomic_DNA"/>
</dbReference>
<dbReference type="InterPro" id="IPR000086">
    <property type="entry name" value="NUDIX_hydrolase_dom"/>
</dbReference>
<dbReference type="Pfam" id="PF00293">
    <property type="entry name" value="NUDIX"/>
    <property type="match status" value="1"/>
</dbReference>
<dbReference type="PANTHER" id="PTHR43046">
    <property type="entry name" value="GDP-MANNOSE MANNOSYL HYDROLASE"/>
    <property type="match status" value="1"/>
</dbReference>
<evidence type="ECO:0000256" key="1">
    <source>
        <dbReference type="ARBA" id="ARBA00001946"/>
    </source>
</evidence>
<dbReference type="AlphaFoldDB" id="A0A6J6DSQ9"/>
<organism evidence="5">
    <name type="scientific">freshwater metagenome</name>
    <dbReference type="NCBI Taxonomy" id="449393"/>
    <lineage>
        <taxon>unclassified sequences</taxon>
        <taxon>metagenomes</taxon>
        <taxon>ecological metagenomes</taxon>
    </lineage>
</organism>
<keyword evidence="2" id="KW-0378">Hydrolase</keyword>
<dbReference type="InterPro" id="IPR020084">
    <property type="entry name" value="NUDIX_hydrolase_CS"/>
</dbReference>
<protein>
    <submittedName>
        <fullName evidence="5">Unannotated protein</fullName>
    </submittedName>
</protein>
<name>A0A6J6DSQ9_9ZZZZ</name>
<reference evidence="5" key="1">
    <citation type="submission" date="2020-05" db="EMBL/GenBank/DDBJ databases">
        <authorList>
            <person name="Chiriac C."/>
            <person name="Salcher M."/>
            <person name="Ghai R."/>
            <person name="Kavagutti S V."/>
        </authorList>
    </citation>
    <scope>NUCLEOTIDE SEQUENCE</scope>
</reference>
<dbReference type="SUPFAM" id="SSF55811">
    <property type="entry name" value="Nudix"/>
    <property type="match status" value="1"/>
</dbReference>
<dbReference type="CDD" id="cd04685">
    <property type="entry name" value="NUDIX_Hydrolase"/>
    <property type="match status" value="1"/>
</dbReference>
<dbReference type="InterPro" id="IPR015797">
    <property type="entry name" value="NUDIX_hydrolase-like_dom_sf"/>
</dbReference>
<dbReference type="PROSITE" id="PS51462">
    <property type="entry name" value="NUDIX"/>
    <property type="match status" value="1"/>
</dbReference>
<evidence type="ECO:0000313" key="5">
    <source>
        <dbReference type="EMBL" id="CAB4567161.1"/>
    </source>
</evidence>